<accession>A0AAD7DKC7</accession>
<dbReference type="Proteomes" id="UP001221757">
    <property type="component" value="Unassembled WGS sequence"/>
</dbReference>
<proteinExistence type="predicted"/>
<reference evidence="1" key="1">
    <citation type="submission" date="2023-03" db="EMBL/GenBank/DDBJ databases">
        <title>Massive genome expansion in bonnet fungi (Mycena s.s.) driven by repeated elements and novel gene families across ecological guilds.</title>
        <authorList>
            <consortium name="Lawrence Berkeley National Laboratory"/>
            <person name="Harder C.B."/>
            <person name="Miyauchi S."/>
            <person name="Viragh M."/>
            <person name="Kuo A."/>
            <person name="Thoen E."/>
            <person name="Andreopoulos B."/>
            <person name="Lu D."/>
            <person name="Skrede I."/>
            <person name="Drula E."/>
            <person name="Henrissat B."/>
            <person name="Morin E."/>
            <person name="Kohler A."/>
            <person name="Barry K."/>
            <person name="LaButti K."/>
            <person name="Morin E."/>
            <person name="Salamov A."/>
            <person name="Lipzen A."/>
            <person name="Mereny Z."/>
            <person name="Hegedus B."/>
            <person name="Baldrian P."/>
            <person name="Stursova M."/>
            <person name="Weitz H."/>
            <person name="Taylor A."/>
            <person name="Grigoriev I.V."/>
            <person name="Nagy L.G."/>
            <person name="Martin F."/>
            <person name="Kauserud H."/>
        </authorList>
    </citation>
    <scope>NUCLEOTIDE SEQUENCE</scope>
    <source>
        <strain evidence="1">CBHHK067</strain>
    </source>
</reference>
<sequence>MLCHTVRAFAASVSRVDISLKISGWAAPPLYWTKKYTTSSPEVATAKPPLPAAPEASAAPLVQSDFTQYLEPLYKYGWAFSFSSPAIEGNSGLSFLWRRFLVSSLEELGALCECTRTKPCDIELFPNLETKILLRSPDGASRSMIRHALELETSYQTICPGAPPGYVKLKLEVKSPDAAQALAQATPYHPPHTPRILLPIIPTPLPSPPSAPPFPPPSIAEADLETYVKPLILNGWGISPFGGTKVFNRQLSLRRTYRFYDYSTAQDFFRAVITVIPTPAPVSSVTAALRMRSSPNPSMVWLALNSKLTEDAWGVPKYGISHADVRLAIEIETEFLKNWAGKADNVAVSRLAPTTMKQVWEPQGPPSS</sequence>
<evidence type="ECO:0000313" key="2">
    <source>
        <dbReference type="Proteomes" id="UP001221757"/>
    </source>
</evidence>
<keyword evidence="2" id="KW-1185">Reference proteome</keyword>
<dbReference type="EMBL" id="JARKIE010000046">
    <property type="protein sequence ID" value="KAJ7693408.1"/>
    <property type="molecule type" value="Genomic_DNA"/>
</dbReference>
<evidence type="ECO:0000313" key="1">
    <source>
        <dbReference type="EMBL" id="KAJ7693408.1"/>
    </source>
</evidence>
<organism evidence="1 2">
    <name type="scientific">Mycena rosella</name>
    <name type="common">Pink bonnet</name>
    <name type="synonym">Agaricus rosellus</name>
    <dbReference type="NCBI Taxonomy" id="1033263"/>
    <lineage>
        <taxon>Eukaryota</taxon>
        <taxon>Fungi</taxon>
        <taxon>Dikarya</taxon>
        <taxon>Basidiomycota</taxon>
        <taxon>Agaricomycotina</taxon>
        <taxon>Agaricomycetes</taxon>
        <taxon>Agaricomycetidae</taxon>
        <taxon>Agaricales</taxon>
        <taxon>Marasmiineae</taxon>
        <taxon>Mycenaceae</taxon>
        <taxon>Mycena</taxon>
    </lineage>
</organism>
<comment type="caution">
    <text evidence="1">The sequence shown here is derived from an EMBL/GenBank/DDBJ whole genome shotgun (WGS) entry which is preliminary data.</text>
</comment>
<name>A0AAD7DKC7_MYCRO</name>
<dbReference type="AlphaFoldDB" id="A0AAD7DKC7"/>
<gene>
    <name evidence="1" type="ORF">B0H17DRAFT_1060058</name>
</gene>
<protein>
    <submittedName>
        <fullName evidence="1">Uncharacterized protein</fullName>
    </submittedName>
</protein>